<dbReference type="InterPro" id="IPR000157">
    <property type="entry name" value="TIR_dom"/>
</dbReference>
<evidence type="ECO:0000259" key="7">
    <source>
        <dbReference type="PROSITE" id="PS50104"/>
    </source>
</evidence>
<keyword evidence="2 6" id="KW-0812">Transmembrane</keyword>
<evidence type="ECO:0000256" key="5">
    <source>
        <dbReference type="ARBA" id="ARBA00023136"/>
    </source>
</evidence>
<protein>
    <submittedName>
        <fullName evidence="8">CSON011994 protein</fullName>
    </submittedName>
</protein>
<dbReference type="SMART" id="SM00255">
    <property type="entry name" value="TIR"/>
    <property type="match status" value="1"/>
</dbReference>
<dbReference type="InterPro" id="IPR032675">
    <property type="entry name" value="LRR_dom_sf"/>
</dbReference>
<proteinExistence type="predicted"/>
<dbReference type="EMBL" id="UFQS01005495">
    <property type="protein sequence ID" value="SSX16827.1"/>
    <property type="molecule type" value="Genomic_DNA"/>
</dbReference>
<feature type="transmembrane region" description="Helical" evidence="6">
    <location>
        <begin position="84"/>
        <end position="107"/>
    </location>
</feature>
<keyword evidence="3" id="KW-0732">Signal</keyword>
<evidence type="ECO:0000256" key="6">
    <source>
        <dbReference type="SAM" id="Phobius"/>
    </source>
</evidence>
<dbReference type="SUPFAM" id="SSF52200">
    <property type="entry name" value="Toll/Interleukin receptor TIR domain"/>
    <property type="match status" value="1"/>
</dbReference>
<evidence type="ECO:0000313" key="9">
    <source>
        <dbReference type="EMBL" id="SSX36007.1"/>
    </source>
</evidence>
<dbReference type="EMBL" id="UFQT01005495">
    <property type="protein sequence ID" value="SSX36007.1"/>
    <property type="molecule type" value="Genomic_DNA"/>
</dbReference>
<dbReference type="GO" id="GO:0005886">
    <property type="term" value="C:plasma membrane"/>
    <property type="evidence" value="ECO:0007669"/>
    <property type="project" value="TreeGrafter"/>
</dbReference>
<dbReference type="SUPFAM" id="SSF52058">
    <property type="entry name" value="L domain-like"/>
    <property type="match status" value="1"/>
</dbReference>
<feature type="domain" description="TIR" evidence="7">
    <location>
        <begin position="136"/>
        <end position="272"/>
    </location>
</feature>
<dbReference type="Gene3D" id="3.40.50.10140">
    <property type="entry name" value="Toll/interleukin-1 receptor homology (TIR) domain"/>
    <property type="match status" value="1"/>
</dbReference>
<dbReference type="PANTHER" id="PTHR24365:SF541">
    <property type="entry name" value="PROTEIN TOLL-RELATED"/>
    <property type="match status" value="1"/>
</dbReference>
<reference evidence="9" key="2">
    <citation type="submission" date="2018-07" db="EMBL/GenBank/DDBJ databases">
        <authorList>
            <person name="Quirk P.G."/>
            <person name="Krulwich T.A."/>
        </authorList>
    </citation>
    <scope>NUCLEOTIDE SEQUENCE</scope>
</reference>
<comment type="subcellular location">
    <subcellularLocation>
        <location evidence="1">Membrane</location>
        <topology evidence="1">Single-pass membrane protein</topology>
    </subcellularLocation>
</comment>
<keyword evidence="5 6" id="KW-0472">Membrane</keyword>
<evidence type="ECO:0000256" key="4">
    <source>
        <dbReference type="ARBA" id="ARBA00022989"/>
    </source>
</evidence>
<organism evidence="8">
    <name type="scientific">Culicoides sonorensis</name>
    <name type="common">Biting midge</name>
    <dbReference type="NCBI Taxonomy" id="179676"/>
    <lineage>
        <taxon>Eukaryota</taxon>
        <taxon>Metazoa</taxon>
        <taxon>Ecdysozoa</taxon>
        <taxon>Arthropoda</taxon>
        <taxon>Hexapoda</taxon>
        <taxon>Insecta</taxon>
        <taxon>Pterygota</taxon>
        <taxon>Neoptera</taxon>
        <taxon>Endopterygota</taxon>
        <taxon>Diptera</taxon>
        <taxon>Nematocera</taxon>
        <taxon>Chironomoidea</taxon>
        <taxon>Ceratopogonidae</taxon>
        <taxon>Ceratopogoninae</taxon>
        <taxon>Culicoides</taxon>
        <taxon>Monoculicoides</taxon>
    </lineage>
</organism>
<dbReference type="PROSITE" id="PS50104">
    <property type="entry name" value="TIR"/>
    <property type="match status" value="1"/>
</dbReference>
<accession>A0A336LJV7</accession>
<evidence type="ECO:0000313" key="8">
    <source>
        <dbReference type="EMBL" id="SSX16827.1"/>
    </source>
</evidence>
<reference evidence="8" key="1">
    <citation type="submission" date="2018-04" db="EMBL/GenBank/DDBJ databases">
        <authorList>
            <person name="Go L.Y."/>
            <person name="Mitchell J.A."/>
        </authorList>
    </citation>
    <scope>NUCLEOTIDE SEQUENCE</scope>
    <source>
        <tissue evidence="8">Whole organism</tissue>
    </source>
</reference>
<gene>
    <name evidence="8" type="primary">CSON011994</name>
</gene>
<dbReference type="Pfam" id="PF01582">
    <property type="entry name" value="TIR"/>
    <property type="match status" value="1"/>
</dbReference>
<dbReference type="GO" id="GO:0038023">
    <property type="term" value="F:signaling receptor activity"/>
    <property type="evidence" value="ECO:0007669"/>
    <property type="project" value="TreeGrafter"/>
</dbReference>
<dbReference type="AlphaFoldDB" id="A0A336LJV7"/>
<name>A0A336LJV7_CULSO</name>
<dbReference type="GO" id="GO:0007165">
    <property type="term" value="P:signal transduction"/>
    <property type="evidence" value="ECO:0007669"/>
    <property type="project" value="InterPro"/>
</dbReference>
<dbReference type="OMA" id="IFCITRY"/>
<dbReference type="VEuPathDB" id="VectorBase:CSON011994"/>
<keyword evidence="4 6" id="KW-1133">Transmembrane helix</keyword>
<dbReference type="PRINTS" id="PR01537">
    <property type="entry name" value="INTRLKN1R1F"/>
</dbReference>
<dbReference type="InterPro" id="IPR035897">
    <property type="entry name" value="Toll_tir_struct_dom_sf"/>
</dbReference>
<dbReference type="FunFam" id="3.40.50.10140:FF:000026">
    <property type="entry name" value="Toll-like receptor 2"/>
    <property type="match status" value="1"/>
</dbReference>
<sequence length="384" mass="43502">MTLNNNNLEWMNETVLRQLNQTNSLEKLYLSENSWKCDCNTIEFLNYVQSQYRKIGDLNKIMCENGEQLSKMTTDDFCPKENTVVILIAVLVALFGVAIAIAALLYLKFSQEIKVWLFAKGWCLWLITEDDLDEDKKYDAFISFSQRDEDLVAEYLVPELESGEYPYKLCIHFRDWIVGDMIADQVMRSVAESRKTIVILSPNFLQSVWGKAEFRQAHQTAMQEGRSKVILILYGDIGDISKLDPELQTYLSTNTYLTWGDQWFWRKLRYALRHPISMRGEKGHTKGLMKNSIKNSVDDKLELIIPSPVTPTLTTPPAESANNSLKTKLGNGQLQNGIKSHHHVVNGIGNGIIPNGGYNGNNGSINGHINGAFIINTNAKQSDV</sequence>
<dbReference type="GO" id="GO:0045087">
    <property type="term" value="P:innate immune response"/>
    <property type="evidence" value="ECO:0007669"/>
    <property type="project" value="TreeGrafter"/>
</dbReference>
<evidence type="ECO:0000256" key="1">
    <source>
        <dbReference type="ARBA" id="ARBA00004167"/>
    </source>
</evidence>
<evidence type="ECO:0000256" key="3">
    <source>
        <dbReference type="ARBA" id="ARBA00022729"/>
    </source>
</evidence>
<evidence type="ECO:0000256" key="2">
    <source>
        <dbReference type="ARBA" id="ARBA00022692"/>
    </source>
</evidence>
<dbReference type="PANTHER" id="PTHR24365">
    <property type="entry name" value="TOLL-LIKE RECEPTOR"/>
    <property type="match status" value="1"/>
</dbReference>
<dbReference type="Gene3D" id="3.80.10.10">
    <property type="entry name" value="Ribonuclease Inhibitor"/>
    <property type="match status" value="1"/>
</dbReference>